<evidence type="ECO:0000313" key="1">
    <source>
        <dbReference type="EMBL" id="CAL1264120.1"/>
    </source>
</evidence>
<gene>
    <name evidence="1" type="ORF">LARSCL_LOCUS1842</name>
</gene>
<dbReference type="EMBL" id="CAXIEN010000011">
    <property type="protein sequence ID" value="CAL1264120.1"/>
    <property type="molecule type" value="Genomic_DNA"/>
</dbReference>
<sequence>MSRSFIFSSHVEIKSAKRIMLLILRAPRFWKTPAQLHKLQQ</sequence>
<organism evidence="1 2">
    <name type="scientific">Larinioides sclopetarius</name>
    <dbReference type="NCBI Taxonomy" id="280406"/>
    <lineage>
        <taxon>Eukaryota</taxon>
        <taxon>Metazoa</taxon>
        <taxon>Ecdysozoa</taxon>
        <taxon>Arthropoda</taxon>
        <taxon>Chelicerata</taxon>
        <taxon>Arachnida</taxon>
        <taxon>Araneae</taxon>
        <taxon>Araneomorphae</taxon>
        <taxon>Entelegynae</taxon>
        <taxon>Araneoidea</taxon>
        <taxon>Araneidae</taxon>
        <taxon>Larinioides</taxon>
    </lineage>
</organism>
<reference evidence="1 2" key="1">
    <citation type="submission" date="2024-04" db="EMBL/GenBank/DDBJ databases">
        <authorList>
            <person name="Rising A."/>
            <person name="Reimegard J."/>
            <person name="Sonavane S."/>
            <person name="Akerstrom W."/>
            <person name="Nylinder S."/>
            <person name="Hedman E."/>
            <person name="Kallberg Y."/>
        </authorList>
    </citation>
    <scope>NUCLEOTIDE SEQUENCE [LARGE SCALE GENOMIC DNA]</scope>
</reference>
<accession>A0AAV1YYU6</accession>
<dbReference type="AlphaFoldDB" id="A0AAV1YYU6"/>
<comment type="caution">
    <text evidence="1">The sequence shown here is derived from an EMBL/GenBank/DDBJ whole genome shotgun (WGS) entry which is preliminary data.</text>
</comment>
<name>A0AAV1YYU6_9ARAC</name>
<evidence type="ECO:0000313" key="2">
    <source>
        <dbReference type="Proteomes" id="UP001497382"/>
    </source>
</evidence>
<proteinExistence type="predicted"/>
<dbReference type="Proteomes" id="UP001497382">
    <property type="component" value="Unassembled WGS sequence"/>
</dbReference>
<protein>
    <submittedName>
        <fullName evidence="1">Uncharacterized protein</fullName>
    </submittedName>
</protein>
<keyword evidence="2" id="KW-1185">Reference proteome</keyword>